<gene>
    <name evidence="2" type="ORF">VTL71DRAFT_7449</name>
</gene>
<comment type="caution">
    <text evidence="2">The sequence shown here is derived from an EMBL/GenBank/DDBJ whole genome shotgun (WGS) entry which is preliminary data.</text>
</comment>
<feature type="compositionally biased region" description="Low complexity" evidence="1">
    <location>
        <begin position="23"/>
        <end position="39"/>
    </location>
</feature>
<evidence type="ECO:0000256" key="1">
    <source>
        <dbReference type="SAM" id="MobiDB-lite"/>
    </source>
</evidence>
<sequence>MIVRGATEIFSPFSANITTPHRTPILPKTQPTQPQTQNPPKEPTLQNQPTKSSQPRPTRAPHKSDQIPERYISANYLRMCNFRYDCCTKDWCGHSIYEPIIFERVCPLAPPICTSGIARKQPTHMCAACVMEDRRRALARTRSRQRQG</sequence>
<keyword evidence="3" id="KW-1185">Reference proteome</keyword>
<dbReference type="EMBL" id="JAZHXI010000019">
    <property type="protein sequence ID" value="KAL2061176.1"/>
    <property type="molecule type" value="Genomic_DNA"/>
</dbReference>
<accession>A0ABR4BVC4</accession>
<feature type="region of interest" description="Disordered" evidence="1">
    <location>
        <begin position="13"/>
        <end position="67"/>
    </location>
</feature>
<name>A0ABR4BVC4_9HELO</name>
<dbReference type="Proteomes" id="UP001595075">
    <property type="component" value="Unassembled WGS sequence"/>
</dbReference>
<proteinExistence type="predicted"/>
<organism evidence="2 3">
    <name type="scientific">Oculimacula yallundae</name>
    <dbReference type="NCBI Taxonomy" id="86028"/>
    <lineage>
        <taxon>Eukaryota</taxon>
        <taxon>Fungi</taxon>
        <taxon>Dikarya</taxon>
        <taxon>Ascomycota</taxon>
        <taxon>Pezizomycotina</taxon>
        <taxon>Leotiomycetes</taxon>
        <taxon>Helotiales</taxon>
        <taxon>Ploettnerulaceae</taxon>
        <taxon>Oculimacula</taxon>
    </lineage>
</organism>
<reference evidence="2 3" key="1">
    <citation type="journal article" date="2024" name="Commun. Biol.">
        <title>Comparative genomic analysis of thermophilic fungi reveals convergent evolutionary adaptations and gene losses.</title>
        <authorList>
            <person name="Steindorff A.S."/>
            <person name="Aguilar-Pontes M.V."/>
            <person name="Robinson A.J."/>
            <person name="Andreopoulos B."/>
            <person name="LaButti K."/>
            <person name="Kuo A."/>
            <person name="Mondo S."/>
            <person name="Riley R."/>
            <person name="Otillar R."/>
            <person name="Haridas S."/>
            <person name="Lipzen A."/>
            <person name="Grimwood J."/>
            <person name="Schmutz J."/>
            <person name="Clum A."/>
            <person name="Reid I.D."/>
            <person name="Moisan M.C."/>
            <person name="Butler G."/>
            <person name="Nguyen T.T.M."/>
            <person name="Dewar K."/>
            <person name="Conant G."/>
            <person name="Drula E."/>
            <person name="Henrissat B."/>
            <person name="Hansel C."/>
            <person name="Singer S."/>
            <person name="Hutchinson M.I."/>
            <person name="de Vries R.P."/>
            <person name="Natvig D.O."/>
            <person name="Powell A.J."/>
            <person name="Tsang A."/>
            <person name="Grigoriev I.V."/>
        </authorList>
    </citation>
    <scope>NUCLEOTIDE SEQUENCE [LARGE SCALE GENOMIC DNA]</scope>
    <source>
        <strain evidence="2 3">CBS 494.80</strain>
    </source>
</reference>
<evidence type="ECO:0000313" key="3">
    <source>
        <dbReference type="Proteomes" id="UP001595075"/>
    </source>
</evidence>
<protein>
    <submittedName>
        <fullName evidence="2">Uncharacterized protein</fullName>
    </submittedName>
</protein>
<evidence type="ECO:0000313" key="2">
    <source>
        <dbReference type="EMBL" id="KAL2061176.1"/>
    </source>
</evidence>
<feature type="compositionally biased region" description="Polar residues" evidence="1">
    <location>
        <begin position="45"/>
        <end position="56"/>
    </location>
</feature>